<dbReference type="Proteomes" id="UP000821865">
    <property type="component" value="Chromosome 6"/>
</dbReference>
<evidence type="ECO:0000313" key="2">
    <source>
        <dbReference type="Proteomes" id="UP000821865"/>
    </source>
</evidence>
<protein>
    <submittedName>
        <fullName evidence="1">Uncharacterized protein</fullName>
    </submittedName>
</protein>
<accession>A0ACB8CNI0</accession>
<organism evidence="1 2">
    <name type="scientific">Dermacentor silvarum</name>
    <name type="common">Tick</name>
    <dbReference type="NCBI Taxonomy" id="543639"/>
    <lineage>
        <taxon>Eukaryota</taxon>
        <taxon>Metazoa</taxon>
        <taxon>Ecdysozoa</taxon>
        <taxon>Arthropoda</taxon>
        <taxon>Chelicerata</taxon>
        <taxon>Arachnida</taxon>
        <taxon>Acari</taxon>
        <taxon>Parasitiformes</taxon>
        <taxon>Ixodida</taxon>
        <taxon>Ixodoidea</taxon>
        <taxon>Ixodidae</taxon>
        <taxon>Rhipicephalinae</taxon>
        <taxon>Dermacentor</taxon>
    </lineage>
</organism>
<sequence>MCPQLPLNFNSYYLVKHTEPISEDCLFLNIYSPPSNGASLKPVVVYIHGGFFSYGGISMKLHDASELSARGDLVAVTIAYRLGAFGFLNMGTEDAPGNMGLHDQLLALLWIKNNAKAFGGDPDQITLVGESAGSYSVGVHLVSPRSKGLFRRAIMQSGSPFTTTLENSKNQARHRARVLAEMLDCGSPRKDSSSVKSTVNCMRSKDVAEILNATATFTTEGLDGFFPVVGDDLIPVKPGQALKSRKLNVHELLAGISSAEGDGLVDFVAKRFRDDTDAADITKKTMIFFAKGMMITLLDRESQSVIDHYFGGSNVRDGIESVHAAADLLGDSQLGCPTLGFVKRFLGSDTTVFMYQFSQQPANIGWPKWVRPTHADEIAFALGSVFQLETNVSEDDAKAAENFMHIISTFSYTGDNGDIAHIRKKSMVTLMTTVMASRFSSDIEPIIEKYFGHVAASDGQGAVYAAVDIVSHAQFSCPTVNFVKAFVHPGMTAYVYELSQQPSYIGWPKLVRPTHADDIVFSLDSMFTLKVNATEADVRATANFIRIVSSFIHSG</sequence>
<evidence type="ECO:0000313" key="1">
    <source>
        <dbReference type="EMBL" id="KAH7946350.1"/>
    </source>
</evidence>
<reference evidence="1" key="1">
    <citation type="submission" date="2020-05" db="EMBL/GenBank/DDBJ databases">
        <title>Large-scale comparative analyses of tick genomes elucidate their genetic diversity and vector capacities.</title>
        <authorList>
            <person name="Jia N."/>
            <person name="Wang J."/>
            <person name="Shi W."/>
            <person name="Du L."/>
            <person name="Sun Y."/>
            <person name="Zhan W."/>
            <person name="Jiang J."/>
            <person name="Wang Q."/>
            <person name="Zhang B."/>
            <person name="Ji P."/>
            <person name="Sakyi L.B."/>
            <person name="Cui X."/>
            <person name="Yuan T."/>
            <person name="Jiang B."/>
            <person name="Yang W."/>
            <person name="Lam T.T.-Y."/>
            <person name="Chang Q."/>
            <person name="Ding S."/>
            <person name="Wang X."/>
            <person name="Zhu J."/>
            <person name="Ruan X."/>
            <person name="Zhao L."/>
            <person name="Wei J."/>
            <person name="Que T."/>
            <person name="Du C."/>
            <person name="Cheng J."/>
            <person name="Dai P."/>
            <person name="Han X."/>
            <person name="Huang E."/>
            <person name="Gao Y."/>
            <person name="Liu J."/>
            <person name="Shao H."/>
            <person name="Ye R."/>
            <person name="Li L."/>
            <person name="Wei W."/>
            <person name="Wang X."/>
            <person name="Wang C."/>
            <person name="Yang T."/>
            <person name="Huo Q."/>
            <person name="Li W."/>
            <person name="Guo W."/>
            <person name="Chen H."/>
            <person name="Zhou L."/>
            <person name="Ni X."/>
            <person name="Tian J."/>
            <person name="Zhou Y."/>
            <person name="Sheng Y."/>
            <person name="Liu T."/>
            <person name="Pan Y."/>
            <person name="Xia L."/>
            <person name="Li J."/>
            <person name="Zhao F."/>
            <person name="Cao W."/>
        </authorList>
    </citation>
    <scope>NUCLEOTIDE SEQUENCE</scope>
    <source>
        <strain evidence="1">Dsil-2018</strain>
    </source>
</reference>
<keyword evidence="2" id="KW-1185">Reference proteome</keyword>
<proteinExistence type="predicted"/>
<name>A0ACB8CNI0_DERSI</name>
<dbReference type="EMBL" id="CM023475">
    <property type="protein sequence ID" value="KAH7946350.1"/>
    <property type="molecule type" value="Genomic_DNA"/>
</dbReference>
<comment type="caution">
    <text evidence="1">The sequence shown here is derived from an EMBL/GenBank/DDBJ whole genome shotgun (WGS) entry which is preliminary data.</text>
</comment>
<gene>
    <name evidence="1" type="ORF">HPB49_023411</name>
</gene>